<evidence type="ECO:0000256" key="1">
    <source>
        <dbReference type="ARBA" id="ARBA00010835"/>
    </source>
</evidence>
<feature type="region of interest" description="Disordered" evidence="2">
    <location>
        <begin position="101"/>
        <end position="136"/>
    </location>
</feature>
<dbReference type="InterPro" id="IPR000352">
    <property type="entry name" value="Pep_chain_release_fac_I"/>
</dbReference>
<dbReference type="NCBIfam" id="NF006718">
    <property type="entry name" value="PRK09256.1"/>
    <property type="match status" value="1"/>
</dbReference>
<evidence type="ECO:0000259" key="3">
    <source>
        <dbReference type="PROSITE" id="PS00745"/>
    </source>
</evidence>
<dbReference type="EC" id="3.1.1.29" evidence="4"/>
<dbReference type="Gene3D" id="3.30.160.20">
    <property type="match status" value="1"/>
</dbReference>
<evidence type="ECO:0000313" key="4">
    <source>
        <dbReference type="EMBL" id="MFC0267584.1"/>
    </source>
</evidence>
<dbReference type="Pfam" id="PF00472">
    <property type="entry name" value="RF-1"/>
    <property type="match status" value="1"/>
</dbReference>
<dbReference type="InterPro" id="IPR045853">
    <property type="entry name" value="Pep_chain_release_fac_I_sf"/>
</dbReference>
<name>A0ABV6G1Y2_9GAMM</name>
<dbReference type="PANTHER" id="PTHR47814">
    <property type="entry name" value="PEPTIDYL-TRNA HYDROLASE ARFB"/>
    <property type="match status" value="1"/>
</dbReference>
<sequence>MEIKPGLSIDNSEIDLHAIRAGGAGGQNVNKVESAVHLRFDIHASSLPEACKARLLARNDRRITSDGVVVIKAQEHRTREKNRQQALARLRQLIRDALYVQKARRKTAPSRAAKRRRLEGKKQRGQKKALRGRVRE</sequence>
<comment type="caution">
    <text evidence="4">The sequence shown here is derived from an EMBL/GenBank/DDBJ whole genome shotgun (WGS) entry which is preliminary data.</text>
</comment>
<gene>
    <name evidence="4" type="primary">arfB</name>
    <name evidence="4" type="ORF">ACFFHW_06180</name>
</gene>
<dbReference type="GO" id="GO:0004045">
    <property type="term" value="F:peptidyl-tRNA hydrolase activity"/>
    <property type="evidence" value="ECO:0007669"/>
    <property type="project" value="UniProtKB-EC"/>
</dbReference>
<protein>
    <submittedName>
        <fullName evidence="4">Alternative ribosome rescue aminoacyl-tRNA hydrolase ArfB</fullName>
        <ecNumber evidence="4">3.1.1.29</ecNumber>
    </submittedName>
</protein>
<proteinExistence type="inferred from homology"/>
<evidence type="ECO:0000256" key="2">
    <source>
        <dbReference type="SAM" id="MobiDB-lite"/>
    </source>
</evidence>
<reference evidence="4 5" key="1">
    <citation type="submission" date="2024-09" db="EMBL/GenBank/DDBJ databases">
        <authorList>
            <person name="Sun Q."/>
            <person name="Mori K."/>
        </authorList>
    </citation>
    <scope>NUCLEOTIDE SEQUENCE [LARGE SCALE GENOMIC DNA]</scope>
    <source>
        <strain evidence="4 5">CCM 7415</strain>
    </source>
</reference>
<feature type="compositionally biased region" description="Basic residues" evidence="2">
    <location>
        <begin position="102"/>
        <end position="136"/>
    </location>
</feature>
<dbReference type="EMBL" id="JBHLVX010000021">
    <property type="protein sequence ID" value="MFC0267584.1"/>
    <property type="molecule type" value="Genomic_DNA"/>
</dbReference>
<dbReference type="PANTHER" id="PTHR47814:SF1">
    <property type="entry name" value="PEPTIDYL-TRNA HYDROLASE ARFB"/>
    <property type="match status" value="1"/>
</dbReference>
<keyword evidence="5" id="KW-1185">Reference proteome</keyword>
<feature type="domain" description="Prokaryotic-type class I peptide chain release factors" evidence="3">
    <location>
        <begin position="20"/>
        <end position="36"/>
    </location>
</feature>
<dbReference type="PROSITE" id="PS00745">
    <property type="entry name" value="RF_PROK_I"/>
    <property type="match status" value="1"/>
</dbReference>
<organism evidence="4 5">
    <name type="scientific">Kushneria aurantia</name>
    <dbReference type="NCBI Taxonomy" id="504092"/>
    <lineage>
        <taxon>Bacteria</taxon>
        <taxon>Pseudomonadati</taxon>
        <taxon>Pseudomonadota</taxon>
        <taxon>Gammaproteobacteria</taxon>
        <taxon>Oceanospirillales</taxon>
        <taxon>Halomonadaceae</taxon>
        <taxon>Kushneria</taxon>
    </lineage>
</organism>
<accession>A0ABV6G1Y2</accession>
<evidence type="ECO:0000313" key="5">
    <source>
        <dbReference type="Proteomes" id="UP001589814"/>
    </source>
</evidence>
<comment type="similarity">
    <text evidence="1">Belongs to the prokaryotic/mitochondrial release factor family.</text>
</comment>
<dbReference type="RefSeq" id="WP_019952876.1">
    <property type="nucleotide sequence ID" value="NZ_JBHLVX010000021.1"/>
</dbReference>
<dbReference type="Proteomes" id="UP001589814">
    <property type="component" value="Unassembled WGS sequence"/>
</dbReference>
<dbReference type="SUPFAM" id="SSF75620">
    <property type="entry name" value="Release factor"/>
    <property type="match status" value="1"/>
</dbReference>
<keyword evidence="4" id="KW-0378">Hydrolase</keyword>